<accession>A0A1I4HCD4</accession>
<gene>
    <name evidence="1" type="ORF">SAMN05216438_10829</name>
</gene>
<reference evidence="1 2" key="1">
    <citation type="submission" date="2016-10" db="EMBL/GenBank/DDBJ databases">
        <authorList>
            <person name="de Groot N.N."/>
        </authorList>
    </citation>
    <scope>NUCLEOTIDE SEQUENCE [LARGE SCALE GENOMIC DNA]</scope>
    <source>
        <strain evidence="1 2">M79</strain>
    </source>
</reference>
<evidence type="ECO:0000313" key="2">
    <source>
        <dbReference type="Proteomes" id="UP000181969"/>
    </source>
</evidence>
<organism evidence="1 2">
    <name type="scientific">Lactococcus garvieae</name>
    <dbReference type="NCBI Taxonomy" id="1363"/>
    <lineage>
        <taxon>Bacteria</taxon>
        <taxon>Bacillati</taxon>
        <taxon>Bacillota</taxon>
        <taxon>Bacilli</taxon>
        <taxon>Lactobacillales</taxon>
        <taxon>Streptococcaceae</taxon>
        <taxon>Lactococcus</taxon>
    </lineage>
</organism>
<evidence type="ECO:0000313" key="1">
    <source>
        <dbReference type="EMBL" id="SFL39825.1"/>
    </source>
</evidence>
<dbReference type="Proteomes" id="UP000181969">
    <property type="component" value="Unassembled WGS sequence"/>
</dbReference>
<protein>
    <submittedName>
        <fullName evidence="1">Uncharacterized protein</fullName>
    </submittedName>
</protein>
<sequence length="231" mass="26150">MNNDNNNFSSLDETVKILKNATSSVIPLYSSALNNVLSSESIINKAVLKTSYQILNASTTSALSVIKSTTESMDIVTRNILEVNNIINKNMINILPQYQEIFKEIKSLTIKQSLESINVTLKTIDSLNNHLLADKHPFYNQLQSDPLDDSEKPKEQKIKPYNSESFGKELKHRLYNLSHNLIAPFSDKSEMAKWVVYFIIEQIFTSDTVPIRVKTTIAIIIAFYLSSDNSK</sequence>
<dbReference type="EMBL" id="FOTJ01000008">
    <property type="protein sequence ID" value="SFL39825.1"/>
    <property type="molecule type" value="Genomic_DNA"/>
</dbReference>
<name>A0A1I4HCD4_9LACT</name>
<dbReference type="AlphaFoldDB" id="A0A1I4HCD4"/>
<proteinExistence type="predicted"/>
<dbReference type="RefSeq" id="WP_074751296.1">
    <property type="nucleotide sequence ID" value="NZ_FOTJ01000008.1"/>
</dbReference>